<dbReference type="Proteomes" id="UP001054945">
    <property type="component" value="Unassembled WGS sequence"/>
</dbReference>
<comment type="caution">
    <text evidence="6">The sequence shown here is derived from an EMBL/GenBank/DDBJ whole genome shotgun (WGS) entry which is preliminary data.</text>
</comment>
<feature type="domain" description="FYVE-type" evidence="5">
    <location>
        <begin position="1"/>
        <end position="45"/>
    </location>
</feature>
<dbReference type="InterPro" id="IPR013083">
    <property type="entry name" value="Znf_RING/FYVE/PHD"/>
</dbReference>
<dbReference type="GO" id="GO:0030496">
    <property type="term" value="C:midbody"/>
    <property type="evidence" value="ECO:0007669"/>
    <property type="project" value="TreeGrafter"/>
</dbReference>
<keyword evidence="3" id="KW-0862">Zinc</keyword>
<keyword evidence="1" id="KW-0479">Metal-binding</keyword>
<evidence type="ECO:0000256" key="4">
    <source>
        <dbReference type="PROSITE-ProRule" id="PRU00091"/>
    </source>
</evidence>
<dbReference type="PANTHER" id="PTHR46591">
    <property type="entry name" value="ZINC FINGER FYVE DOMAIN-CONTAINING PROTEIN 26"/>
    <property type="match status" value="1"/>
</dbReference>
<keyword evidence="2 4" id="KW-0863">Zinc-finger</keyword>
<dbReference type="GO" id="GO:0032266">
    <property type="term" value="F:phosphatidylinositol-3-phosphate binding"/>
    <property type="evidence" value="ECO:0007669"/>
    <property type="project" value="InterPro"/>
</dbReference>
<accession>A0AAV4XYN8</accession>
<evidence type="ECO:0000313" key="6">
    <source>
        <dbReference type="EMBL" id="GIY98910.1"/>
    </source>
</evidence>
<dbReference type="GO" id="GO:0000281">
    <property type="term" value="P:mitotic cytokinesis"/>
    <property type="evidence" value="ECO:0007669"/>
    <property type="project" value="InterPro"/>
</dbReference>
<dbReference type="Gene3D" id="3.30.40.10">
    <property type="entry name" value="Zinc/RING finger domain, C3HC4 (zinc finger)"/>
    <property type="match status" value="1"/>
</dbReference>
<feature type="non-terminal residue" evidence="6">
    <location>
        <position position="159"/>
    </location>
</feature>
<organism evidence="6 7">
    <name type="scientific">Caerostris extrusa</name>
    <name type="common">Bark spider</name>
    <name type="synonym">Caerostris bankana</name>
    <dbReference type="NCBI Taxonomy" id="172846"/>
    <lineage>
        <taxon>Eukaryota</taxon>
        <taxon>Metazoa</taxon>
        <taxon>Ecdysozoa</taxon>
        <taxon>Arthropoda</taxon>
        <taxon>Chelicerata</taxon>
        <taxon>Arachnida</taxon>
        <taxon>Araneae</taxon>
        <taxon>Araneomorphae</taxon>
        <taxon>Entelegynae</taxon>
        <taxon>Araneoidea</taxon>
        <taxon>Araneidae</taxon>
        <taxon>Caerostris</taxon>
    </lineage>
</organism>
<name>A0AAV4XYN8_CAEEX</name>
<proteinExistence type="predicted"/>
<evidence type="ECO:0000256" key="3">
    <source>
        <dbReference type="ARBA" id="ARBA00022833"/>
    </source>
</evidence>
<reference evidence="6 7" key="1">
    <citation type="submission" date="2021-06" db="EMBL/GenBank/DDBJ databases">
        <title>Caerostris extrusa draft genome.</title>
        <authorList>
            <person name="Kono N."/>
            <person name="Arakawa K."/>
        </authorList>
    </citation>
    <scope>NUCLEOTIDE SEQUENCE [LARGE SCALE GENOMIC DNA]</scope>
</reference>
<dbReference type="InterPro" id="IPR000306">
    <property type="entry name" value="Znf_FYVE"/>
</dbReference>
<dbReference type="InterPro" id="IPR011011">
    <property type="entry name" value="Znf_FYVE_PHD"/>
</dbReference>
<sequence length="159" mass="18011">MFSRRHHCRRCGRVVCANCSQHALIVEGYGNIKVRVCDDCYNAMTGSLSLSTAAFEKRFKILSSMQSSSPRNSPYQLDSLGLRRRSSSLQINQQAFSNTLNYFVADSSISLCYSILKLHSDDKKCAQFLMNLSDRLLGKIKMKRSGKLPIEVDYSLIIR</sequence>
<keyword evidence="7" id="KW-1185">Reference proteome</keyword>
<dbReference type="GO" id="GO:0005813">
    <property type="term" value="C:centrosome"/>
    <property type="evidence" value="ECO:0007669"/>
    <property type="project" value="TreeGrafter"/>
</dbReference>
<dbReference type="SMART" id="SM00064">
    <property type="entry name" value="FYVE"/>
    <property type="match status" value="1"/>
</dbReference>
<dbReference type="EMBL" id="BPLR01000986">
    <property type="protein sequence ID" value="GIY98910.1"/>
    <property type="molecule type" value="Genomic_DNA"/>
</dbReference>
<evidence type="ECO:0000256" key="2">
    <source>
        <dbReference type="ARBA" id="ARBA00022771"/>
    </source>
</evidence>
<dbReference type="SUPFAM" id="SSF57903">
    <property type="entry name" value="FYVE/PHD zinc finger"/>
    <property type="match status" value="1"/>
</dbReference>
<evidence type="ECO:0000259" key="5">
    <source>
        <dbReference type="PROSITE" id="PS50178"/>
    </source>
</evidence>
<dbReference type="GO" id="GO:0005765">
    <property type="term" value="C:lysosomal membrane"/>
    <property type="evidence" value="ECO:0007669"/>
    <property type="project" value="TreeGrafter"/>
</dbReference>
<dbReference type="InterPro" id="IPR028730">
    <property type="entry name" value="ZFYVE26"/>
</dbReference>
<dbReference type="GO" id="GO:0008270">
    <property type="term" value="F:zinc ion binding"/>
    <property type="evidence" value="ECO:0007669"/>
    <property type="project" value="UniProtKB-KW"/>
</dbReference>
<dbReference type="PROSITE" id="PS50178">
    <property type="entry name" value="ZF_FYVE"/>
    <property type="match status" value="1"/>
</dbReference>
<dbReference type="InterPro" id="IPR017455">
    <property type="entry name" value="Znf_FYVE-rel"/>
</dbReference>
<dbReference type="Pfam" id="PF01363">
    <property type="entry name" value="FYVE"/>
    <property type="match status" value="1"/>
</dbReference>
<protein>
    <submittedName>
        <fullName evidence="6">Zinc finger FYVE domain-containing protein 26</fullName>
    </submittedName>
</protein>
<dbReference type="GO" id="GO:0000724">
    <property type="term" value="P:double-strand break repair via homologous recombination"/>
    <property type="evidence" value="ECO:0007669"/>
    <property type="project" value="InterPro"/>
</dbReference>
<dbReference type="PANTHER" id="PTHR46591:SF1">
    <property type="entry name" value="ZINC FINGER FYVE DOMAIN-CONTAINING PROTEIN 26"/>
    <property type="match status" value="1"/>
</dbReference>
<dbReference type="GO" id="GO:0032465">
    <property type="term" value="P:regulation of cytokinesis"/>
    <property type="evidence" value="ECO:0007669"/>
    <property type="project" value="TreeGrafter"/>
</dbReference>
<evidence type="ECO:0000256" key="1">
    <source>
        <dbReference type="ARBA" id="ARBA00022723"/>
    </source>
</evidence>
<dbReference type="AlphaFoldDB" id="A0AAV4XYN8"/>
<gene>
    <name evidence="6" type="primary">ZFYVE26_2</name>
    <name evidence="6" type="ORF">CEXT_600791</name>
</gene>
<evidence type="ECO:0000313" key="7">
    <source>
        <dbReference type="Proteomes" id="UP001054945"/>
    </source>
</evidence>